<evidence type="ECO:0000313" key="2">
    <source>
        <dbReference type="EMBL" id="VYU40719.1"/>
    </source>
</evidence>
<dbReference type="RefSeq" id="WP_156666941.1">
    <property type="nucleotide sequence ID" value="NZ_CACRUO010000053.1"/>
</dbReference>
<dbReference type="AlphaFoldDB" id="A0A6N3END9"/>
<name>A0A6N3END9_STASI</name>
<protein>
    <submittedName>
        <fullName evidence="2">Uncharacterized protein</fullName>
    </submittedName>
</protein>
<dbReference type="PROSITE" id="PS51257">
    <property type="entry name" value="PROKAR_LIPOPROTEIN"/>
    <property type="match status" value="1"/>
</dbReference>
<sequence length="113" mass="12374">MRAFILWVSAAILSCCLIFLLVLVTNENELAKFQNGVSTFMQSDKQVSSDHSASDAPPTYRKASGGPSTQHADAAHKSEAESSSLFVISLTSITNELSHQWLQHFPKQGSYDN</sequence>
<organism evidence="2">
    <name type="scientific">Staphylococcus simulans</name>
    <dbReference type="NCBI Taxonomy" id="1286"/>
    <lineage>
        <taxon>Bacteria</taxon>
        <taxon>Bacillati</taxon>
        <taxon>Bacillota</taxon>
        <taxon>Bacilli</taxon>
        <taxon>Bacillales</taxon>
        <taxon>Staphylococcaceae</taxon>
        <taxon>Staphylococcus</taxon>
    </lineage>
</organism>
<accession>A0A6N3END9</accession>
<reference evidence="2" key="1">
    <citation type="submission" date="2019-11" db="EMBL/GenBank/DDBJ databases">
        <authorList>
            <person name="Feng L."/>
        </authorList>
    </citation>
    <scope>NUCLEOTIDE SEQUENCE</scope>
    <source>
        <strain evidence="2">SsimulansLFYP27</strain>
    </source>
</reference>
<feature type="region of interest" description="Disordered" evidence="1">
    <location>
        <begin position="44"/>
        <end position="78"/>
    </location>
</feature>
<dbReference type="EMBL" id="CACRUO010000053">
    <property type="protein sequence ID" value="VYU40719.1"/>
    <property type="molecule type" value="Genomic_DNA"/>
</dbReference>
<proteinExistence type="predicted"/>
<gene>
    <name evidence="2" type="ORF">SSLFYP27_02138</name>
</gene>
<evidence type="ECO:0000256" key="1">
    <source>
        <dbReference type="SAM" id="MobiDB-lite"/>
    </source>
</evidence>